<protein>
    <submittedName>
        <fullName evidence="2">Uncharacterized protein</fullName>
    </submittedName>
</protein>
<feature type="region of interest" description="Disordered" evidence="1">
    <location>
        <begin position="97"/>
        <end position="207"/>
    </location>
</feature>
<dbReference type="Proteomes" id="UP000323505">
    <property type="component" value="Unassembled WGS sequence"/>
</dbReference>
<evidence type="ECO:0000313" key="3">
    <source>
        <dbReference type="Proteomes" id="UP000323505"/>
    </source>
</evidence>
<sequence>MPRNVQEIGEHPVAYLLAWGRGAFDAKDRAVRHLRRLVAAAGLPELGNLDVRHAPIVSGLAARITNPRPVLDERLLPPVHERANGGDGTTEADAVTHEHAKRARAGDTAARAAHAAATGARPGTRPDRRAGGCARHHDCGGGGHAPVPAPGPEDPGNAPAGGHQLIPVADLRSARRPAAPPAADQSTFHRTALTDVSAPGGPSVVPD</sequence>
<name>A0A5D3FV04_9ACTN</name>
<evidence type="ECO:0000256" key="1">
    <source>
        <dbReference type="SAM" id="MobiDB-lite"/>
    </source>
</evidence>
<keyword evidence="3" id="KW-1185">Reference proteome</keyword>
<evidence type="ECO:0000313" key="2">
    <source>
        <dbReference type="EMBL" id="TYK50965.1"/>
    </source>
</evidence>
<feature type="compositionally biased region" description="Basic and acidic residues" evidence="1">
    <location>
        <begin position="124"/>
        <end position="139"/>
    </location>
</feature>
<dbReference type="EMBL" id="VSRQ01000002">
    <property type="protein sequence ID" value="TYK50965.1"/>
    <property type="molecule type" value="Genomic_DNA"/>
</dbReference>
<reference evidence="2 3" key="1">
    <citation type="submission" date="2019-08" db="EMBL/GenBank/DDBJ databases">
        <title>Actinomadura sp. nov. CYP1-5 isolated from mountain soil.</title>
        <authorList>
            <person name="Songsumanus A."/>
            <person name="Kuncharoen N."/>
            <person name="Kudo T."/>
            <person name="Yuki M."/>
            <person name="Igarashi Y."/>
            <person name="Tanasupawat S."/>
        </authorList>
    </citation>
    <scope>NUCLEOTIDE SEQUENCE [LARGE SCALE GENOMIC DNA]</scope>
    <source>
        <strain evidence="2 3">CYP1-5</strain>
    </source>
</reference>
<gene>
    <name evidence="2" type="ORF">FXF68_10945</name>
</gene>
<dbReference type="AlphaFoldDB" id="A0A5D3FV04"/>
<proteinExistence type="predicted"/>
<accession>A0A5D3FV04</accession>
<organism evidence="2 3">
    <name type="scientific">Actinomadura decatromicini</name>
    <dbReference type="NCBI Taxonomy" id="2604572"/>
    <lineage>
        <taxon>Bacteria</taxon>
        <taxon>Bacillati</taxon>
        <taxon>Actinomycetota</taxon>
        <taxon>Actinomycetes</taxon>
        <taxon>Streptosporangiales</taxon>
        <taxon>Thermomonosporaceae</taxon>
        <taxon>Actinomadura</taxon>
    </lineage>
</organism>
<feature type="compositionally biased region" description="Low complexity" evidence="1">
    <location>
        <begin position="106"/>
        <end position="123"/>
    </location>
</feature>
<comment type="caution">
    <text evidence="2">The sequence shown here is derived from an EMBL/GenBank/DDBJ whole genome shotgun (WGS) entry which is preliminary data.</text>
</comment>